<feature type="compositionally biased region" description="Low complexity" evidence="1">
    <location>
        <begin position="9"/>
        <end position="21"/>
    </location>
</feature>
<gene>
    <name evidence="2" type="ORF">BHS09_20730</name>
</gene>
<accession>A0AAE6KTE5</accession>
<organism evidence="2 3">
    <name type="scientific">Myxococcus xanthus</name>
    <dbReference type="NCBI Taxonomy" id="34"/>
    <lineage>
        <taxon>Bacteria</taxon>
        <taxon>Pseudomonadati</taxon>
        <taxon>Myxococcota</taxon>
        <taxon>Myxococcia</taxon>
        <taxon>Myxococcales</taxon>
        <taxon>Cystobacterineae</taxon>
        <taxon>Myxococcaceae</taxon>
        <taxon>Myxococcus</taxon>
    </lineage>
</organism>
<evidence type="ECO:0000313" key="2">
    <source>
        <dbReference type="EMBL" id="QDE69201.1"/>
    </source>
</evidence>
<dbReference type="Proteomes" id="UP000320179">
    <property type="component" value="Chromosome"/>
</dbReference>
<dbReference type="RefSeq" id="WP_140798739.1">
    <property type="nucleotide sequence ID" value="NZ_CP017172.1"/>
</dbReference>
<proteinExistence type="predicted"/>
<evidence type="ECO:0000256" key="1">
    <source>
        <dbReference type="SAM" id="MobiDB-lite"/>
    </source>
</evidence>
<protein>
    <submittedName>
        <fullName evidence="2">Transcriptional regulator</fullName>
    </submittedName>
</protein>
<feature type="region of interest" description="Disordered" evidence="1">
    <location>
        <begin position="1"/>
        <end position="31"/>
    </location>
</feature>
<feature type="region of interest" description="Disordered" evidence="1">
    <location>
        <begin position="49"/>
        <end position="144"/>
    </location>
</feature>
<dbReference type="EMBL" id="CP017174">
    <property type="protein sequence ID" value="QDE69201.1"/>
    <property type="molecule type" value="Genomic_DNA"/>
</dbReference>
<sequence>MAKPKSGAKKTTPAGKAGAKPAAKKDSAARLDLIKNASKRVAKAATKLAKAASDVTKGAKSAVKKAVQEKATAKKAAPAGKTASAAKAASPAAKTPKASPAKAPLAAKSAAGAKAGKASAVPAAPPVERPRPRATKLPPPGEPLTKREMEQLLTAGEGRGVTGEGSLKGRLVVTNDMPHLVVVGRDKRELTFLLQGPDQEVLPAYVDHKVSVSGLIRKTTNHAGVVDVRKYSAKKPDSEVVEAAPVETEARLRYLSPGEVSMVTAAGMGAGIKGFAGVRGNLEMTGEEFVLVVSNGGTRQQVSFIIEGKAAGKALRKHVGYTLQVQGVVDKTSGWGGRILAENVELRPSEARAVSRDEMELVHIEGEVPTSVDVRLNHGLAVRLPEHPGFTWAIEPTVAKRVGLREANFEPAPEDGPGTREFFFTPRNPGTFEVEFFLAKALSPGLVDRSFKINVTVKP</sequence>
<dbReference type="AlphaFoldDB" id="A0AAE6KTE5"/>
<feature type="compositionally biased region" description="Low complexity" evidence="1">
    <location>
        <begin position="74"/>
        <end position="122"/>
    </location>
</feature>
<evidence type="ECO:0000313" key="3">
    <source>
        <dbReference type="Proteomes" id="UP000320179"/>
    </source>
</evidence>
<reference evidence="2 3" key="1">
    <citation type="journal article" date="2019" name="Science">
        <title>Social genes are selection hotspots in kin groups of a soil microbe.</title>
        <authorList>
            <person name="Wielgoss S."/>
            <person name="Wolfensberger R."/>
            <person name="Sun L."/>
            <person name="Fiegna F."/>
            <person name="Velicer G.J."/>
        </authorList>
    </citation>
    <scope>NUCLEOTIDE SEQUENCE [LARGE SCALE GENOMIC DNA]</scope>
    <source>
        <strain evidence="2 3">MC3.5.9c15</strain>
    </source>
</reference>
<name>A0AAE6KTE5_MYXXA</name>